<evidence type="ECO:0000256" key="10">
    <source>
        <dbReference type="HAMAP-Rule" id="MF_00406"/>
    </source>
</evidence>
<dbReference type="SUPFAM" id="SSF54637">
    <property type="entry name" value="Thioesterase/thiol ester dehydrase-isomerase"/>
    <property type="match status" value="1"/>
</dbReference>
<dbReference type="GO" id="GO:0019171">
    <property type="term" value="F:(3R)-hydroxyacyl-[acyl-carrier-protein] dehydratase activity"/>
    <property type="evidence" value="ECO:0007669"/>
    <property type="project" value="UniProtKB-EC"/>
</dbReference>
<keyword evidence="8 10" id="KW-0456">Lyase</keyword>
<organism evidence="11 12">
    <name type="scientific">Bacillus thermozeamaize</name>
    <dbReference type="NCBI Taxonomy" id="230954"/>
    <lineage>
        <taxon>Bacteria</taxon>
        <taxon>Bacillati</taxon>
        <taxon>Bacillota</taxon>
        <taxon>Bacilli</taxon>
        <taxon>Bacillales</taxon>
        <taxon>Bacillaceae</taxon>
        <taxon>Bacillus</taxon>
    </lineage>
</organism>
<evidence type="ECO:0000313" key="11">
    <source>
        <dbReference type="EMBL" id="OUM84158.1"/>
    </source>
</evidence>
<dbReference type="HAMAP" id="MF_00406">
    <property type="entry name" value="FabZ"/>
    <property type="match status" value="1"/>
</dbReference>
<dbReference type="Pfam" id="PF07977">
    <property type="entry name" value="FabA"/>
    <property type="match status" value="1"/>
</dbReference>
<accession>A0A1Y3PGB1</accession>
<dbReference type="EC" id="4.2.1.59" evidence="10"/>
<dbReference type="FunFam" id="3.10.129.10:FF:000001">
    <property type="entry name" value="3-hydroxyacyl-[acyl-carrier-protein] dehydratase FabZ"/>
    <property type="match status" value="1"/>
</dbReference>
<evidence type="ECO:0000256" key="8">
    <source>
        <dbReference type="ARBA" id="ARBA00023239"/>
    </source>
</evidence>
<keyword evidence="7 10" id="KW-0443">Lipid metabolism</keyword>
<dbReference type="CDD" id="cd01288">
    <property type="entry name" value="FabZ"/>
    <property type="match status" value="1"/>
</dbReference>
<dbReference type="GO" id="GO:0016020">
    <property type="term" value="C:membrane"/>
    <property type="evidence" value="ECO:0007669"/>
    <property type="project" value="GOC"/>
</dbReference>
<dbReference type="InterPro" id="IPR010084">
    <property type="entry name" value="FabZ"/>
</dbReference>
<comment type="catalytic activity">
    <reaction evidence="1 10">
        <text>a (3R)-hydroxyacyl-[ACP] = a (2E)-enoyl-[ACP] + H2O</text>
        <dbReference type="Rhea" id="RHEA:13097"/>
        <dbReference type="Rhea" id="RHEA-COMP:9925"/>
        <dbReference type="Rhea" id="RHEA-COMP:9945"/>
        <dbReference type="ChEBI" id="CHEBI:15377"/>
        <dbReference type="ChEBI" id="CHEBI:78784"/>
        <dbReference type="ChEBI" id="CHEBI:78827"/>
        <dbReference type="EC" id="4.2.1.59"/>
    </reaction>
</comment>
<sequence length="150" mass="16706">MKDIQQLLDILPHRYPFLMIDRVIEIEPGKRAVGLKNVTYNEPFFQGHFPGYPVMPGVLIVEAMAQVTGVALLAQEEYRGRLGFFAGIDGVRFREQVRPGDCLRIEAEILRARGQMARARCVATVEGKVAAEGEVLLAIGPKREDGDENL</sequence>
<dbReference type="InterPro" id="IPR029069">
    <property type="entry name" value="HotDog_dom_sf"/>
</dbReference>
<evidence type="ECO:0000256" key="1">
    <source>
        <dbReference type="ARBA" id="ARBA00001055"/>
    </source>
</evidence>
<protein>
    <recommendedName>
        <fullName evidence="10">3-hydroxyacyl-[acyl-carrier-protein] dehydratase FabZ</fullName>
        <ecNumber evidence="10">4.2.1.59</ecNumber>
    </recommendedName>
    <alternativeName>
        <fullName evidence="10">(3R)-hydroxymyristoyl-[acyl-carrier-protein] dehydratase</fullName>
        <shortName evidence="10">(3R)-hydroxymyristoyl-ACP dehydrase</shortName>
    </alternativeName>
    <alternativeName>
        <fullName evidence="10">Beta-hydroxyacyl-ACP dehydratase</fullName>
    </alternativeName>
</protein>
<gene>
    <name evidence="10" type="primary">fabZ</name>
    <name evidence="11" type="ORF">BAA01_04295</name>
</gene>
<dbReference type="PANTHER" id="PTHR30272:SF1">
    <property type="entry name" value="3-HYDROXYACYL-[ACYL-CARRIER-PROTEIN] DEHYDRATASE"/>
    <property type="match status" value="1"/>
</dbReference>
<reference evidence="12" key="1">
    <citation type="submission" date="2016-06" db="EMBL/GenBank/DDBJ databases">
        <authorList>
            <person name="Nascimento L."/>
            <person name="Pereira R.V."/>
            <person name="Martins L.F."/>
            <person name="Quaggio R.B."/>
            <person name="Silva A.M."/>
            <person name="Setubal J.C."/>
        </authorList>
    </citation>
    <scope>NUCLEOTIDE SEQUENCE [LARGE SCALE GENOMIC DNA]</scope>
</reference>
<proteinExistence type="inferred from homology"/>
<dbReference type="EMBL" id="LZRT01000142">
    <property type="protein sequence ID" value="OUM84158.1"/>
    <property type="molecule type" value="Genomic_DNA"/>
</dbReference>
<dbReference type="InterPro" id="IPR013114">
    <property type="entry name" value="FabA_FabZ"/>
</dbReference>
<dbReference type="GO" id="GO:0005737">
    <property type="term" value="C:cytoplasm"/>
    <property type="evidence" value="ECO:0007669"/>
    <property type="project" value="UniProtKB-SubCell"/>
</dbReference>
<dbReference type="NCBIfam" id="TIGR01750">
    <property type="entry name" value="fabZ"/>
    <property type="match status" value="1"/>
</dbReference>
<evidence type="ECO:0000256" key="6">
    <source>
        <dbReference type="ARBA" id="ARBA00022556"/>
    </source>
</evidence>
<comment type="similarity">
    <text evidence="3 10">Belongs to the thioester dehydratase family. FabZ subfamily.</text>
</comment>
<dbReference type="NCBIfam" id="NF000582">
    <property type="entry name" value="PRK00006.1"/>
    <property type="match status" value="1"/>
</dbReference>
<evidence type="ECO:0000256" key="9">
    <source>
        <dbReference type="ARBA" id="ARBA00025049"/>
    </source>
</evidence>
<evidence type="ECO:0000256" key="5">
    <source>
        <dbReference type="ARBA" id="ARBA00022516"/>
    </source>
</evidence>
<dbReference type="Gene3D" id="3.10.129.10">
    <property type="entry name" value="Hotdog Thioesterase"/>
    <property type="match status" value="1"/>
</dbReference>
<dbReference type="Proteomes" id="UP000196475">
    <property type="component" value="Unassembled WGS sequence"/>
</dbReference>
<keyword evidence="5 10" id="KW-0444">Lipid biosynthesis</keyword>
<dbReference type="GO" id="GO:0009245">
    <property type="term" value="P:lipid A biosynthetic process"/>
    <property type="evidence" value="ECO:0007669"/>
    <property type="project" value="UniProtKB-UniRule"/>
</dbReference>
<dbReference type="AlphaFoldDB" id="A0A1Y3PGB1"/>
<name>A0A1Y3PGB1_9BACI</name>
<keyword evidence="4 10" id="KW-0963">Cytoplasm</keyword>
<comment type="subcellular location">
    <subcellularLocation>
        <location evidence="2 10">Cytoplasm</location>
    </subcellularLocation>
</comment>
<evidence type="ECO:0000256" key="4">
    <source>
        <dbReference type="ARBA" id="ARBA00022490"/>
    </source>
</evidence>
<dbReference type="GO" id="GO:0006633">
    <property type="term" value="P:fatty acid biosynthetic process"/>
    <property type="evidence" value="ECO:0007669"/>
    <property type="project" value="UniProtKB-UniRule"/>
</dbReference>
<comment type="caution">
    <text evidence="11">The sequence shown here is derived from an EMBL/GenBank/DDBJ whole genome shotgun (WGS) entry which is preliminary data.</text>
</comment>
<evidence type="ECO:0000313" key="12">
    <source>
        <dbReference type="Proteomes" id="UP000196475"/>
    </source>
</evidence>
<dbReference type="PANTHER" id="PTHR30272">
    <property type="entry name" value="3-HYDROXYACYL-[ACYL-CARRIER-PROTEIN] DEHYDRATASE"/>
    <property type="match status" value="1"/>
</dbReference>
<feature type="active site" evidence="10">
    <location>
        <position position="48"/>
    </location>
</feature>
<evidence type="ECO:0000256" key="2">
    <source>
        <dbReference type="ARBA" id="ARBA00004496"/>
    </source>
</evidence>
<evidence type="ECO:0000256" key="7">
    <source>
        <dbReference type="ARBA" id="ARBA00023098"/>
    </source>
</evidence>
<comment type="function">
    <text evidence="9 10">Involved in unsaturated fatty acids biosynthesis. Catalyzes the dehydration of short chain beta-hydroxyacyl-ACPs and long chain saturated and unsaturated beta-hydroxyacyl-ACPs.</text>
</comment>
<evidence type="ECO:0000256" key="3">
    <source>
        <dbReference type="ARBA" id="ARBA00009174"/>
    </source>
</evidence>
<keyword evidence="6 10" id="KW-0441">Lipid A biosynthesis</keyword>